<keyword evidence="13 14" id="KW-0464">Manganese</keyword>
<evidence type="ECO:0000256" key="1">
    <source>
        <dbReference type="ARBA" id="ARBA00000077"/>
    </source>
</evidence>
<evidence type="ECO:0000256" key="3">
    <source>
        <dbReference type="ARBA" id="ARBA00004065"/>
    </source>
</evidence>
<keyword evidence="8 14" id="KW-0963">Cytoplasm</keyword>
<dbReference type="GO" id="GO:0032299">
    <property type="term" value="C:ribonuclease H2 complex"/>
    <property type="evidence" value="ECO:0007669"/>
    <property type="project" value="TreeGrafter"/>
</dbReference>
<dbReference type="NCBIfam" id="NF000595">
    <property type="entry name" value="PRK00015.1-3"/>
    <property type="match status" value="1"/>
</dbReference>
<comment type="function">
    <text evidence="3 14 16">Endonuclease that specifically degrades the RNA of RNA-DNA hybrids.</text>
</comment>
<comment type="similarity">
    <text evidence="5 14 16">Belongs to the RNase HII family.</text>
</comment>
<evidence type="ECO:0000256" key="16">
    <source>
        <dbReference type="RuleBase" id="RU003515"/>
    </source>
</evidence>
<accession>A0AA45WUH3</accession>
<dbReference type="InterPro" id="IPR001352">
    <property type="entry name" value="RNase_HII/HIII"/>
</dbReference>
<dbReference type="RefSeq" id="WP_283408381.1">
    <property type="nucleotide sequence ID" value="NZ_FXUF01000003.1"/>
</dbReference>
<evidence type="ECO:0000256" key="10">
    <source>
        <dbReference type="ARBA" id="ARBA00022723"/>
    </source>
</evidence>
<evidence type="ECO:0000256" key="2">
    <source>
        <dbReference type="ARBA" id="ARBA00001946"/>
    </source>
</evidence>
<evidence type="ECO:0000256" key="15">
    <source>
        <dbReference type="PROSITE-ProRule" id="PRU01319"/>
    </source>
</evidence>
<dbReference type="Pfam" id="PF01351">
    <property type="entry name" value="RNase_HII"/>
    <property type="match status" value="1"/>
</dbReference>
<dbReference type="Proteomes" id="UP001158066">
    <property type="component" value="Unassembled WGS sequence"/>
</dbReference>
<dbReference type="InterPro" id="IPR022898">
    <property type="entry name" value="RNase_HII"/>
</dbReference>
<feature type="binding site" evidence="14 15">
    <location>
        <position position="23"/>
    </location>
    <ligand>
        <name>a divalent metal cation</name>
        <dbReference type="ChEBI" id="CHEBI:60240"/>
    </ligand>
</feature>
<dbReference type="GO" id="GO:0006298">
    <property type="term" value="P:mismatch repair"/>
    <property type="evidence" value="ECO:0007669"/>
    <property type="project" value="TreeGrafter"/>
</dbReference>
<proteinExistence type="inferred from homology"/>
<name>A0AA45WUH3_9CLOT</name>
<gene>
    <name evidence="14" type="primary">rnhB</name>
    <name evidence="18" type="ORF">SAMN06296020_103103</name>
</gene>
<keyword evidence="10 14" id="KW-0479">Metal-binding</keyword>
<comment type="cofactor">
    <cofactor evidence="14 15">
        <name>Mn(2+)</name>
        <dbReference type="ChEBI" id="CHEBI:29035"/>
    </cofactor>
    <cofactor evidence="14 15">
        <name>Mg(2+)</name>
        <dbReference type="ChEBI" id="CHEBI:18420"/>
    </cofactor>
    <text evidence="14 15">Manganese or magnesium. Binds 1 divalent metal ion per monomer in the absence of substrate. May bind a second metal ion after substrate binding.</text>
</comment>
<evidence type="ECO:0000259" key="17">
    <source>
        <dbReference type="PROSITE" id="PS51975"/>
    </source>
</evidence>
<comment type="catalytic activity">
    <reaction evidence="1 14 15 16">
        <text>Endonucleolytic cleavage to 5'-phosphomonoester.</text>
        <dbReference type="EC" id="3.1.26.4"/>
    </reaction>
</comment>
<comment type="subcellular location">
    <subcellularLocation>
        <location evidence="4 14">Cytoplasm</location>
    </subcellularLocation>
</comment>
<dbReference type="GO" id="GO:0030145">
    <property type="term" value="F:manganese ion binding"/>
    <property type="evidence" value="ECO:0007669"/>
    <property type="project" value="UniProtKB-UniRule"/>
</dbReference>
<evidence type="ECO:0000313" key="18">
    <source>
        <dbReference type="EMBL" id="SMP47130.1"/>
    </source>
</evidence>
<organism evidence="18 19">
    <name type="scientific">Anoxynatronum buryatiense</name>
    <dbReference type="NCBI Taxonomy" id="489973"/>
    <lineage>
        <taxon>Bacteria</taxon>
        <taxon>Bacillati</taxon>
        <taxon>Bacillota</taxon>
        <taxon>Clostridia</taxon>
        <taxon>Eubacteriales</taxon>
        <taxon>Clostridiaceae</taxon>
        <taxon>Anoxynatronum</taxon>
    </lineage>
</organism>
<comment type="caution">
    <text evidence="18">The sequence shown here is derived from an EMBL/GenBank/DDBJ whole genome shotgun (WGS) entry which is preliminary data.</text>
</comment>
<sequence>MKPFHHEELLWNKGTHHIACCDEVGRGCLFGPVVAAAVILKPYEYLDGVKDSKKLSPSKRTFLYSIIKEKALAVGIGVVTAEEIDRINIKQASRKAMKLAVENLRDKEGKPTIPEALLIDAEILDLPYPQQSLIHGEDRVHGIAAASIVAKVTRDQMCESWHEQYPVYGLNQHKGYATKNHREALLKFGPSPLHRLTFIRKLMNGKG</sequence>
<dbReference type="Gene3D" id="3.30.420.10">
    <property type="entry name" value="Ribonuclease H-like superfamily/Ribonuclease H"/>
    <property type="match status" value="1"/>
</dbReference>
<dbReference type="PANTHER" id="PTHR10954">
    <property type="entry name" value="RIBONUCLEASE H2 SUBUNIT A"/>
    <property type="match status" value="1"/>
</dbReference>
<dbReference type="SUPFAM" id="SSF53098">
    <property type="entry name" value="Ribonuclease H-like"/>
    <property type="match status" value="1"/>
</dbReference>
<dbReference type="InterPro" id="IPR036397">
    <property type="entry name" value="RNaseH_sf"/>
</dbReference>
<dbReference type="PANTHER" id="PTHR10954:SF18">
    <property type="entry name" value="RIBONUCLEASE HII"/>
    <property type="match status" value="1"/>
</dbReference>
<evidence type="ECO:0000256" key="4">
    <source>
        <dbReference type="ARBA" id="ARBA00004496"/>
    </source>
</evidence>
<comment type="cofactor">
    <cofactor evidence="2">
        <name>Mg(2+)</name>
        <dbReference type="ChEBI" id="CHEBI:18420"/>
    </cofactor>
</comment>
<dbReference type="CDD" id="cd07182">
    <property type="entry name" value="RNase_HII_bacteria_HII_like"/>
    <property type="match status" value="1"/>
</dbReference>
<dbReference type="PROSITE" id="PS51975">
    <property type="entry name" value="RNASE_H_2"/>
    <property type="match status" value="1"/>
</dbReference>
<dbReference type="GO" id="GO:0003723">
    <property type="term" value="F:RNA binding"/>
    <property type="evidence" value="ECO:0007669"/>
    <property type="project" value="UniProtKB-UniRule"/>
</dbReference>
<dbReference type="GO" id="GO:0043137">
    <property type="term" value="P:DNA replication, removal of RNA primer"/>
    <property type="evidence" value="ECO:0007669"/>
    <property type="project" value="TreeGrafter"/>
</dbReference>
<dbReference type="InterPro" id="IPR024567">
    <property type="entry name" value="RNase_HII/HIII_dom"/>
</dbReference>
<keyword evidence="11 14" id="KW-0255">Endonuclease</keyword>
<protein>
    <recommendedName>
        <fullName evidence="7 14">Ribonuclease HII</fullName>
        <shortName evidence="14">RNase HII</shortName>
        <ecNumber evidence="6 14">3.1.26.4</ecNumber>
    </recommendedName>
</protein>
<evidence type="ECO:0000313" key="19">
    <source>
        <dbReference type="Proteomes" id="UP001158066"/>
    </source>
</evidence>
<evidence type="ECO:0000256" key="13">
    <source>
        <dbReference type="ARBA" id="ARBA00023211"/>
    </source>
</evidence>
<evidence type="ECO:0000256" key="5">
    <source>
        <dbReference type="ARBA" id="ARBA00007383"/>
    </source>
</evidence>
<dbReference type="InterPro" id="IPR012337">
    <property type="entry name" value="RNaseH-like_sf"/>
</dbReference>
<keyword evidence="9 14" id="KW-0540">Nuclease</keyword>
<keyword evidence="12 14" id="KW-0378">Hydrolase</keyword>
<dbReference type="AlphaFoldDB" id="A0AA45WUH3"/>
<evidence type="ECO:0000256" key="11">
    <source>
        <dbReference type="ARBA" id="ARBA00022759"/>
    </source>
</evidence>
<evidence type="ECO:0000256" key="6">
    <source>
        <dbReference type="ARBA" id="ARBA00012180"/>
    </source>
</evidence>
<evidence type="ECO:0000256" key="7">
    <source>
        <dbReference type="ARBA" id="ARBA00019179"/>
    </source>
</evidence>
<reference evidence="18" key="1">
    <citation type="submission" date="2017-05" db="EMBL/GenBank/DDBJ databases">
        <authorList>
            <person name="Varghese N."/>
            <person name="Submissions S."/>
        </authorList>
    </citation>
    <scope>NUCLEOTIDE SEQUENCE</scope>
    <source>
        <strain evidence="18">Su22</strain>
    </source>
</reference>
<evidence type="ECO:0000256" key="12">
    <source>
        <dbReference type="ARBA" id="ARBA00022801"/>
    </source>
</evidence>
<dbReference type="GO" id="GO:0004523">
    <property type="term" value="F:RNA-DNA hybrid ribonuclease activity"/>
    <property type="evidence" value="ECO:0007669"/>
    <property type="project" value="UniProtKB-UniRule"/>
</dbReference>
<dbReference type="EC" id="3.1.26.4" evidence="6 14"/>
<feature type="binding site" evidence="14 15">
    <location>
        <position position="22"/>
    </location>
    <ligand>
        <name>a divalent metal cation</name>
        <dbReference type="ChEBI" id="CHEBI:60240"/>
    </ligand>
</feature>
<evidence type="ECO:0000256" key="9">
    <source>
        <dbReference type="ARBA" id="ARBA00022722"/>
    </source>
</evidence>
<keyword evidence="19" id="KW-1185">Reference proteome</keyword>
<dbReference type="EMBL" id="FXUF01000003">
    <property type="protein sequence ID" value="SMP47130.1"/>
    <property type="molecule type" value="Genomic_DNA"/>
</dbReference>
<evidence type="ECO:0000256" key="8">
    <source>
        <dbReference type="ARBA" id="ARBA00022490"/>
    </source>
</evidence>
<feature type="binding site" evidence="14 15">
    <location>
        <position position="120"/>
    </location>
    <ligand>
        <name>a divalent metal cation</name>
        <dbReference type="ChEBI" id="CHEBI:60240"/>
    </ligand>
</feature>
<dbReference type="HAMAP" id="MF_00052_B">
    <property type="entry name" value="RNase_HII_B"/>
    <property type="match status" value="1"/>
</dbReference>
<dbReference type="GO" id="GO:0005737">
    <property type="term" value="C:cytoplasm"/>
    <property type="evidence" value="ECO:0007669"/>
    <property type="project" value="UniProtKB-SubCell"/>
</dbReference>
<evidence type="ECO:0000256" key="14">
    <source>
        <dbReference type="HAMAP-Rule" id="MF_00052"/>
    </source>
</evidence>
<feature type="domain" description="RNase H type-2" evidence="17">
    <location>
        <begin position="16"/>
        <end position="207"/>
    </location>
</feature>